<feature type="transmembrane region" description="Helical" evidence="3">
    <location>
        <begin position="164"/>
        <end position="182"/>
    </location>
</feature>
<protein>
    <submittedName>
        <fullName evidence="4">Membrane protein</fullName>
    </submittedName>
</protein>
<proteinExistence type="predicted"/>
<dbReference type="Proteomes" id="UP000030014">
    <property type="component" value="Unassembled WGS sequence"/>
</dbReference>
<evidence type="ECO:0000256" key="3">
    <source>
        <dbReference type="SAM" id="Phobius"/>
    </source>
</evidence>
<dbReference type="GO" id="GO:0016020">
    <property type="term" value="C:membrane"/>
    <property type="evidence" value="ECO:0007669"/>
    <property type="project" value="InterPro"/>
</dbReference>
<keyword evidence="3" id="KW-0472">Membrane</keyword>
<organism evidence="4 5">
    <name type="scientific">Clostridium botulinum C/D str. DC5</name>
    <dbReference type="NCBI Taxonomy" id="1443128"/>
    <lineage>
        <taxon>Bacteria</taxon>
        <taxon>Bacillati</taxon>
        <taxon>Bacillota</taxon>
        <taxon>Clostridia</taxon>
        <taxon>Eubacteriales</taxon>
        <taxon>Clostridiaceae</taxon>
        <taxon>Clostridium</taxon>
    </lineage>
</organism>
<gene>
    <name evidence="4" type="ORF">Z955_12520</name>
</gene>
<dbReference type="PANTHER" id="PTHR37815">
    <property type="entry name" value="UPF0397 PROTEIN BC_2624-RELATED"/>
    <property type="match status" value="1"/>
</dbReference>
<keyword evidence="1 3" id="KW-0812">Transmembrane</keyword>
<keyword evidence="2 3" id="KW-1133">Transmembrane helix</keyword>
<reference evidence="4 5" key="1">
    <citation type="submission" date="2014-01" db="EMBL/GenBank/DDBJ databases">
        <title>Plasmidome dynamics in the species complex Clostridium novyi sensu lato converts strains of independent lineages into distinctly different pathogens.</title>
        <authorList>
            <person name="Skarin H."/>
            <person name="Segerman B."/>
        </authorList>
    </citation>
    <scope>NUCLEOTIDE SEQUENCE [LARGE SCALE GENOMIC DNA]</scope>
    <source>
        <strain evidence="4 5">DC5</strain>
    </source>
</reference>
<comment type="caution">
    <text evidence="4">The sequence shown here is derived from an EMBL/GenBank/DDBJ whole genome shotgun (WGS) entry which is preliminary data.</text>
</comment>
<accession>A0A0A0I9T0</accession>
<evidence type="ECO:0000256" key="1">
    <source>
        <dbReference type="ARBA" id="ARBA00022692"/>
    </source>
</evidence>
<feature type="transmembrane region" description="Helical" evidence="3">
    <location>
        <begin position="117"/>
        <end position="144"/>
    </location>
</feature>
<dbReference type="Gene3D" id="1.10.1760.20">
    <property type="match status" value="1"/>
</dbReference>
<feature type="transmembrane region" description="Helical" evidence="3">
    <location>
        <begin position="20"/>
        <end position="40"/>
    </location>
</feature>
<feature type="transmembrane region" description="Helical" evidence="3">
    <location>
        <begin position="82"/>
        <end position="105"/>
    </location>
</feature>
<dbReference type="AlphaFoldDB" id="A0A0A0I9T0"/>
<dbReference type="InterPro" id="IPR009825">
    <property type="entry name" value="ECF_substrate-spec-like"/>
</dbReference>
<evidence type="ECO:0000256" key="2">
    <source>
        <dbReference type="ARBA" id="ARBA00022989"/>
    </source>
</evidence>
<dbReference type="Pfam" id="PF07155">
    <property type="entry name" value="ECF-ribofla_trS"/>
    <property type="match status" value="1"/>
</dbReference>
<evidence type="ECO:0000313" key="5">
    <source>
        <dbReference type="Proteomes" id="UP000030014"/>
    </source>
</evidence>
<evidence type="ECO:0000313" key="4">
    <source>
        <dbReference type="EMBL" id="KGM97076.1"/>
    </source>
</evidence>
<sequence>MEHNNKKQVLISNRLKLIDLIQIGLMAAIVFVLTSIVHIPSFMGVIHLGDSMIFLGAILLGKKKGAISAAIGMSLFDVLNGYILWAPFTFFIKGIMGYIAGVICYRKNYNAENLLNNLFGFIVSGLFMIVAYYLSGVIMARFLIMKVATIDQAFVIALKDIPGNISQVVGGIIISLPLSLILKKTLKK</sequence>
<dbReference type="EMBL" id="JDRY01000069">
    <property type="protein sequence ID" value="KGM97076.1"/>
    <property type="molecule type" value="Genomic_DNA"/>
</dbReference>
<dbReference type="PANTHER" id="PTHR37815:SF3">
    <property type="entry name" value="UPF0397 PROTEIN SPR0429"/>
    <property type="match status" value="1"/>
</dbReference>
<dbReference type="RefSeq" id="WP_039257716.1">
    <property type="nucleotide sequence ID" value="NZ_JDRY01000069.1"/>
</dbReference>
<name>A0A0A0I9T0_CLOBO</name>